<sequence length="65" mass="7124">MSHDRSPELPPPVRMCVRCERITDDPVVVHEVHSASGPGWNVYACRGCASHFPPPADVFDLLPGD</sequence>
<protein>
    <submittedName>
        <fullName evidence="1">Uncharacterized protein</fullName>
    </submittedName>
</protein>
<dbReference type="AlphaFoldDB" id="A0A2S1SVR1"/>
<keyword evidence="2" id="KW-1185">Reference proteome</keyword>
<proteinExistence type="predicted"/>
<dbReference type="EMBL" id="CP029188">
    <property type="protein sequence ID" value="AWI30489.1"/>
    <property type="molecule type" value="Genomic_DNA"/>
</dbReference>
<evidence type="ECO:0000313" key="2">
    <source>
        <dbReference type="Proteomes" id="UP000244900"/>
    </source>
</evidence>
<reference evidence="1 2" key="1">
    <citation type="submission" date="2018-05" db="EMBL/GenBank/DDBJ databases">
        <title>Complete genome sequence of sponge-derived Streptomyces sp. HNM0039.</title>
        <authorList>
            <person name="Huang X."/>
            <person name="Zhou S."/>
        </authorList>
    </citation>
    <scope>NUCLEOTIDE SEQUENCE [LARGE SCALE GENOMIC DNA]</scope>
    <source>
        <strain evidence="1 2">HNM0039</strain>
    </source>
</reference>
<dbReference type="OrthoDB" id="4211826at2"/>
<evidence type="ECO:0000313" key="1">
    <source>
        <dbReference type="EMBL" id="AWI30489.1"/>
    </source>
</evidence>
<organism evidence="1 2">
    <name type="scientific">Streptomyces tirandamycinicus</name>
    <dbReference type="NCBI Taxonomy" id="2174846"/>
    <lineage>
        <taxon>Bacteria</taxon>
        <taxon>Bacillati</taxon>
        <taxon>Actinomycetota</taxon>
        <taxon>Actinomycetes</taxon>
        <taxon>Kitasatosporales</taxon>
        <taxon>Streptomycetaceae</taxon>
        <taxon>Streptomyces</taxon>
    </lineage>
</organism>
<gene>
    <name evidence="1" type="ORF">DDW44_18180</name>
</gene>
<accession>A0A2S1SVR1</accession>
<dbReference type="KEGG" id="stir:DDW44_18180"/>
<name>A0A2S1SVR1_9ACTN</name>
<dbReference type="Proteomes" id="UP000244900">
    <property type="component" value="Chromosome"/>
</dbReference>
<dbReference type="RefSeq" id="WP_017949628.1">
    <property type="nucleotide sequence ID" value="NZ_CP029188.1"/>
</dbReference>